<dbReference type="RefSeq" id="WP_349048642.1">
    <property type="nucleotide sequence ID" value="NZ_JBBNJF010000104.1"/>
</dbReference>
<dbReference type="EMBL" id="JAJEPW010000078">
    <property type="protein sequence ID" value="MCC2130876.1"/>
    <property type="molecule type" value="Genomic_DNA"/>
</dbReference>
<comment type="caution">
    <text evidence="1">The sequence shown here is derived from an EMBL/GenBank/DDBJ whole genome shotgun (WGS) entry which is preliminary data.</text>
</comment>
<evidence type="ECO:0000313" key="2">
    <source>
        <dbReference type="Proteomes" id="UP001199319"/>
    </source>
</evidence>
<sequence length="190" mass="22151">MYYHASPIGTIKQLEPRTSNHGVPLVYFSKKRENVLVYLSNAIERYCKETGFSYDGRWEKWGPYGFEKNGIQRLEEYYPDALRKTYQGVSGYIYCAGSIEEADFDVRIPDAAVSSIPVDIESVEFVSDAYEAILQAEKDGLITIMRYEEMPESVRQWNQRTIREEYKNAADHPEYRHFLKGSFPDWLADE</sequence>
<reference evidence="1" key="1">
    <citation type="submission" date="2021-10" db="EMBL/GenBank/DDBJ databases">
        <title>Anaerobic single-cell dispensing facilitates the cultivation of human gut bacteria.</title>
        <authorList>
            <person name="Afrizal A."/>
        </authorList>
    </citation>
    <scope>NUCLEOTIDE SEQUENCE</scope>
    <source>
        <strain evidence="1">CLA-AA-H272</strain>
    </source>
</reference>
<accession>A0AAE3AE20</accession>
<dbReference type="AlphaFoldDB" id="A0AAE3AE20"/>
<keyword evidence="2" id="KW-1185">Reference proteome</keyword>
<name>A0AAE3AE20_9FIRM</name>
<evidence type="ECO:0000313" key="1">
    <source>
        <dbReference type="EMBL" id="MCC2130876.1"/>
    </source>
</evidence>
<gene>
    <name evidence="1" type="ORF">LKD37_15425</name>
</gene>
<proteinExistence type="predicted"/>
<dbReference type="Proteomes" id="UP001199319">
    <property type="component" value="Unassembled WGS sequence"/>
</dbReference>
<protein>
    <submittedName>
        <fullName evidence="1">Uncharacterized protein</fullName>
    </submittedName>
</protein>
<organism evidence="1 2">
    <name type="scientific">Brotocaccenecus cirricatena</name>
    <dbReference type="NCBI Taxonomy" id="3064195"/>
    <lineage>
        <taxon>Bacteria</taxon>
        <taxon>Bacillati</taxon>
        <taxon>Bacillota</taxon>
        <taxon>Clostridia</taxon>
        <taxon>Eubacteriales</taxon>
        <taxon>Oscillospiraceae</taxon>
        <taxon>Brotocaccenecus</taxon>
    </lineage>
</organism>